<keyword evidence="2" id="KW-0472">Membrane</keyword>
<keyword evidence="4" id="KW-1185">Reference proteome</keyword>
<dbReference type="PRINTS" id="PR01217">
    <property type="entry name" value="PRICHEXTENSN"/>
</dbReference>
<feature type="transmembrane region" description="Helical" evidence="2">
    <location>
        <begin position="439"/>
        <end position="461"/>
    </location>
</feature>
<dbReference type="Proteomes" id="UP000622547">
    <property type="component" value="Unassembled WGS sequence"/>
</dbReference>
<evidence type="ECO:0000256" key="2">
    <source>
        <dbReference type="SAM" id="Phobius"/>
    </source>
</evidence>
<organism evidence="3 4">
    <name type="scientific">Planotetraspora phitsanulokensis</name>
    <dbReference type="NCBI Taxonomy" id="575192"/>
    <lineage>
        <taxon>Bacteria</taxon>
        <taxon>Bacillati</taxon>
        <taxon>Actinomycetota</taxon>
        <taxon>Actinomycetes</taxon>
        <taxon>Streptosporangiales</taxon>
        <taxon>Streptosporangiaceae</taxon>
        <taxon>Planotetraspora</taxon>
    </lineage>
</organism>
<feature type="region of interest" description="Disordered" evidence="1">
    <location>
        <begin position="1"/>
        <end position="415"/>
    </location>
</feature>
<name>A0A8J3XKC4_9ACTN</name>
<feature type="compositionally biased region" description="Low complexity" evidence="1">
    <location>
        <begin position="292"/>
        <end position="305"/>
    </location>
</feature>
<evidence type="ECO:0000313" key="4">
    <source>
        <dbReference type="Proteomes" id="UP000622547"/>
    </source>
</evidence>
<feature type="compositionally biased region" description="Pro residues" evidence="1">
    <location>
        <begin position="306"/>
        <end position="322"/>
    </location>
</feature>
<keyword evidence="2" id="KW-1133">Transmembrane helix</keyword>
<comment type="caution">
    <text evidence="3">The sequence shown here is derived from an EMBL/GenBank/DDBJ whole genome shotgun (WGS) entry which is preliminary data.</text>
</comment>
<reference evidence="3 4" key="1">
    <citation type="submission" date="2021-01" db="EMBL/GenBank/DDBJ databases">
        <title>Whole genome shotgun sequence of Planotetraspora phitsanulokensis NBRC 104273.</title>
        <authorList>
            <person name="Komaki H."/>
            <person name="Tamura T."/>
        </authorList>
    </citation>
    <scope>NUCLEOTIDE SEQUENCE [LARGE SCALE GENOMIC DNA]</scope>
    <source>
        <strain evidence="3 4">NBRC 104273</strain>
    </source>
</reference>
<sequence>MADPFPDLPMQDPPTDPTGEQFRGAFSSFAAAPPTGHENMPGTPNPGMNSGGNVPSDRNEPHRSNAWPEIPPAWPEVPGASPSFSDPVPPFGENGPATAAMPPIPAAPDTPSRYSSSPAPGPRPSGGPEYRMPEPGGSEYRMPEPGGSGSARPSQQGNAEVRSPFTPVTAPVPGAEPSDIAWTPSASFEAMPTSAGAFQATGPFDAARPAPGGPFDTARPAPGGPFDSLRPGTAPPEPPASSWSQPGQGDTGSWSQPGQADWSQPRQGERPGQGERQPSQGEWPQSSGQADTASWPAPASMSAPATPAPTPAWSTPAPPAPAETPWGASGGSDAAWPAAGAGGSDTAWPANETRGADPAWGEAPAQPSAPWPGPPADVAHPASADPARGEDPYKPFVTAGQISGPKTPPAHRQQELWDTVFGDSSQTMDDYDDERGRPVWLFALIATVIVALIGGLVWAFVAGPLSAGDTGDKSATPPSEPTSSAAAAKPQVLFPALAAYNKGTPSPVKGTVPDPDAALSLPRLRGPWKVDTNAAAIRTTYGFSTRQYVPAGMTTRGKREFAQVMSGPLPESLASKYTSPSKLTPVVSAVMTTARQTLFPKGSTAAKVAQQRYSHNGITGLLVTYKVTADHENTTVAVAALNTGGDLPAIVYVAVPELKDDLLPDINSVFKSTRKLKAS</sequence>
<evidence type="ECO:0000313" key="3">
    <source>
        <dbReference type="EMBL" id="GII39408.1"/>
    </source>
</evidence>
<proteinExistence type="predicted"/>
<evidence type="ECO:0000256" key="1">
    <source>
        <dbReference type="SAM" id="MobiDB-lite"/>
    </source>
</evidence>
<feature type="compositionally biased region" description="Polar residues" evidence="1">
    <location>
        <begin position="276"/>
        <end position="291"/>
    </location>
</feature>
<dbReference type="EMBL" id="BOOP01000020">
    <property type="protein sequence ID" value="GII39408.1"/>
    <property type="molecule type" value="Genomic_DNA"/>
</dbReference>
<keyword evidence="2" id="KW-0812">Transmembrane</keyword>
<dbReference type="AlphaFoldDB" id="A0A8J3XKC4"/>
<gene>
    <name evidence="3" type="ORF">Pph01_44110</name>
</gene>
<protein>
    <submittedName>
        <fullName evidence="3">Uncharacterized protein</fullName>
    </submittedName>
</protein>
<feature type="compositionally biased region" description="Polar residues" evidence="1">
    <location>
        <begin position="241"/>
        <end position="266"/>
    </location>
</feature>
<accession>A0A8J3XKC4</accession>